<dbReference type="Pfam" id="PF13277">
    <property type="entry name" value="YmdB"/>
    <property type="match status" value="1"/>
</dbReference>
<gene>
    <name evidence="2" type="ORF">GMO_20490</name>
</gene>
<dbReference type="PATRIC" id="fig|1088869.3.peg.2043"/>
<dbReference type="SUPFAM" id="SSF56300">
    <property type="entry name" value="Metallo-dependent phosphatases"/>
    <property type="match status" value="1"/>
</dbReference>
<dbReference type="PIRSF" id="PIRSF004789">
    <property type="entry name" value="DR1281"/>
    <property type="match status" value="1"/>
</dbReference>
<evidence type="ECO:0008006" key="4">
    <source>
        <dbReference type="Google" id="ProtNLM"/>
    </source>
</evidence>
<accession>G6XKN3</accession>
<dbReference type="eggNOG" id="COG1692">
    <property type="taxonomic scope" value="Bacteria"/>
</dbReference>
<proteinExistence type="predicted"/>
<dbReference type="PANTHER" id="PTHR36303:SF1">
    <property type="entry name" value="2',3'-CYCLIC-NUCLEOTIDE 2'-PHOSPHODIESTERASE"/>
    <property type="match status" value="1"/>
</dbReference>
<dbReference type="GO" id="GO:0004113">
    <property type="term" value="F:2',3'-cyclic-nucleotide 3'-phosphodiesterase activity"/>
    <property type="evidence" value="ECO:0007669"/>
    <property type="project" value="TreeGrafter"/>
</dbReference>
<evidence type="ECO:0000313" key="3">
    <source>
        <dbReference type="Proteomes" id="UP000004949"/>
    </source>
</evidence>
<sequence length="241" mass="26069">MDLVVVNGENASHGYGLSPDIAKNLLNAGVDVITLGNHAWDRRDMISHINQTPRIVRPINYPAGTPGQGSYIVELERDRRALVINVMGRIFMDPLDDPFRTVGELLARHRLGVTVHAIVLDVHAEATSEKMGMGAFFDGRVSLVVGTHTHVPTADHRILPGGTAYQTDAGMCGNYDSVIGMGKAASLHRLVRKIPGERPQPAEGEATVCGLMVETDDSTGLAVRVAPLRMGEHLAPNWPDF</sequence>
<dbReference type="Proteomes" id="UP000004949">
    <property type="component" value="Unassembled WGS sequence"/>
</dbReference>
<name>G6XKN3_9PROT</name>
<feature type="active site" description="Proton donor" evidence="1">
    <location>
        <position position="38"/>
    </location>
</feature>
<comment type="caution">
    <text evidence="2">The sequence shown here is derived from an EMBL/GenBank/DDBJ whole genome shotgun (WGS) entry which is preliminary data.</text>
</comment>
<keyword evidence="3" id="KW-1185">Reference proteome</keyword>
<dbReference type="InterPro" id="IPR029052">
    <property type="entry name" value="Metallo-depent_PP-like"/>
</dbReference>
<dbReference type="Gene3D" id="3.60.21.10">
    <property type="match status" value="1"/>
</dbReference>
<dbReference type="EMBL" id="AGQV01000007">
    <property type="protein sequence ID" value="EHH67596.1"/>
    <property type="molecule type" value="Genomic_DNA"/>
</dbReference>
<dbReference type="AlphaFoldDB" id="G6XKN3"/>
<evidence type="ECO:0000256" key="1">
    <source>
        <dbReference type="PIRSR" id="PIRSR004789-50"/>
    </source>
</evidence>
<organism evidence="2 3">
    <name type="scientific">Gluconobacter morbifer G707</name>
    <dbReference type="NCBI Taxonomy" id="1088869"/>
    <lineage>
        <taxon>Bacteria</taxon>
        <taxon>Pseudomonadati</taxon>
        <taxon>Pseudomonadota</taxon>
        <taxon>Alphaproteobacteria</taxon>
        <taxon>Acetobacterales</taxon>
        <taxon>Acetobacteraceae</taxon>
        <taxon>Gluconobacter</taxon>
    </lineage>
</organism>
<reference evidence="2 3" key="1">
    <citation type="submission" date="2011-10" db="EMBL/GenBank/DDBJ databases">
        <title>Genome sequence of Gluconobacter morbifer G707, isolated from Drosophila gut.</title>
        <authorList>
            <person name="Lee W.-J."/>
            <person name="Kim E.-K."/>
        </authorList>
    </citation>
    <scope>NUCLEOTIDE SEQUENCE [LARGE SCALE GENOMIC DNA]</scope>
    <source>
        <strain evidence="2 3">G707</strain>
    </source>
</reference>
<dbReference type="InterPro" id="IPR005235">
    <property type="entry name" value="YmdB-like"/>
</dbReference>
<dbReference type="STRING" id="1088869.GMO_20490"/>
<evidence type="ECO:0000313" key="2">
    <source>
        <dbReference type="EMBL" id="EHH67596.1"/>
    </source>
</evidence>
<protein>
    <recommendedName>
        <fullName evidence="4">Metallophosphoesterase</fullName>
    </recommendedName>
</protein>
<dbReference type="PANTHER" id="PTHR36303">
    <property type="entry name" value="2',3'-CYCLIC-NUCLEOTIDE 2'-PHOSPHODIESTERASE"/>
    <property type="match status" value="1"/>
</dbReference>